<dbReference type="SUPFAM" id="SSF160214">
    <property type="entry name" value="FlaG-like"/>
    <property type="match status" value="1"/>
</dbReference>
<dbReference type="Gene3D" id="3.30.160.170">
    <property type="entry name" value="FlaG-like"/>
    <property type="match status" value="1"/>
</dbReference>
<proteinExistence type="predicted"/>
<name>A0A3B0QVF0_9ZZZZ</name>
<protein>
    <submittedName>
        <fullName evidence="1">Flagellar protein FlaG</fullName>
    </submittedName>
</protein>
<organism evidence="1">
    <name type="scientific">hydrothermal vent metagenome</name>
    <dbReference type="NCBI Taxonomy" id="652676"/>
    <lineage>
        <taxon>unclassified sequences</taxon>
        <taxon>metagenomes</taxon>
        <taxon>ecological metagenomes</taxon>
    </lineage>
</organism>
<dbReference type="AlphaFoldDB" id="A0A3B0QVF0"/>
<accession>A0A3B0QVF0</accession>
<dbReference type="Pfam" id="PF03646">
    <property type="entry name" value="FlaG"/>
    <property type="match status" value="1"/>
</dbReference>
<sequence>MGDVGINSVVIKPVEQGVTAPEPKKVDVAKKEIKVEIPTLVGDDLEKSEELDYKEAVSTKEVEEVVYSTNDLLKRLNTELKVEVDKDSNMVVVKVIDGESKEVVRQIPAEEFIELSKRMEDAIGMLFDKKT</sequence>
<keyword evidence="1" id="KW-0966">Cell projection</keyword>
<keyword evidence="1" id="KW-0282">Flagellum</keyword>
<dbReference type="InterPro" id="IPR005186">
    <property type="entry name" value="FlaG"/>
</dbReference>
<keyword evidence="1" id="KW-0969">Cilium</keyword>
<evidence type="ECO:0000313" key="1">
    <source>
        <dbReference type="EMBL" id="VAV85544.1"/>
    </source>
</evidence>
<gene>
    <name evidence="1" type="ORF">MNBD_DELTA01-338</name>
</gene>
<dbReference type="EMBL" id="UOEA01000090">
    <property type="protein sequence ID" value="VAV85544.1"/>
    <property type="molecule type" value="Genomic_DNA"/>
</dbReference>
<dbReference type="PANTHER" id="PTHR37166:SF1">
    <property type="entry name" value="PROTEIN FLAG"/>
    <property type="match status" value="1"/>
</dbReference>
<dbReference type="InterPro" id="IPR035924">
    <property type="entry name" value="FlaG-like_sf"/>
</dbReference>
<dbReference type="PANTHER" id="PTHR37166">
    <property type="entry name" value="PROTEIN FLAG"/>
    <property type="match status" value="1"/>
</dbReference>
<reference evidence="1" key="1">
    <citation type="submission" date="2018-06" db="EMBL/GenBank/DDBJ databases">
        <authorList>
            <person name="Zhirakovskaya E."/>
        </authorList>
    </citation>
    <scope>NUCLEOTIDE SEQUENCE</scope>
</reference>